<comment type="subcellular location">
    <subcellularLocation>
        <location evidence="1">Cell inner membrane</location>
        <topology evidence="1">Multi-pass membrane protein</topology>
    </subcellularLocation>
</comment>
<dbReference type="InterPro" id="IPR000515">
    <property type="entry name" value="MetI-like"/>
</dbReference>
<keyword evidence="4" id="KW-0997">Cell inner membrane</keyword>
<keyword evidence="6 8" id="KW-1133">Transmembrane helix</keyword>
<sequence>MQKSVLRKTIEIVIFAIFIFFLFAPLLSLGIWSVALRWYWPNTLPQQIGFDYWSQALGITKSLTLGAVNVLPAFWLSLGIAIIVVIITMAIAIPAGYSLAKLKIPALLKGIILILFLLPRAFPQQPVFLNLMLMFNKIGLTGTVLGVIFVHIVVGLVFAVWITASTFSSIPPELEEAARSVGATRLKAFFKVTLPISTPGLIASAVFVFLTSMDEFTGTFWVGLPFVTTLPMTLYSASGSNIQFASVIAILLLIPSILFMIVIQKFLKAEHLGGMGG</sequence>
<dbReference type="InterPro" id="IPR035906">
    <property type="entry name" value="MetI-like_sf"/>
</dbReference>
<dbReference type="CDD" id="cd06261">
    <property type="entry name" value="TM_PBP2"/>
    <property type="match status" value="1"/>
</dbReference>
<feature type="domain" description="ABC transmembrane type-1" evidence="9">
    <location>
        <begin position="74"/>
        <end position="263"/>
    </location>
</feature>
<protein>
    <recommendedName>
        <fullName evidence="9">ABC transmembrane type-1 domain-containing protein</fullName>
    </recommendedName>
</protein>
<dbReference type="GO" id="GO:0005886">
    <property type="term" value="C:plasma membrane"/>
    <property type="evidence" value="ECO:0007669"/>
    <property type="project" value="UniProtKB-SubCell"/>
</dbReference>
<evidence type="ECO:0000256" key="5">
    <source>
        <dbReference type="ARBA" id="ARBA00022692"/>
    </source>
</evidence>
<keyword evidence="7 8" id="KW-0472">Membrane</keyword>
<feature type="transmembrane region" description="Helical" evidence="8">
    <location>
        <begin position="73"/>
        <end position="97"/>
    </location>
</feature>
<feature type="transmembrane region" description="Helical" evidence="8">
    <location>
        <begin position="216"/>
        <end position="237"/>
    </location>
</feature>
<keyword evidence="2" id="KW-0813">Transport</keyword>
<dbReference type="SUPFAM" id="SSF161098">
    <property type="entry name" value="MetI-like"/>
    <property type="match status" value="1"/>
</dbReference>
<feature type="transmembrane region" description="Helical" evidence="8">
    <location>
        <begin position="188"/>
        <end position="210"/>
    </location>
</feature>
<evidence type="ECO:0000313" key="10">
    <source>
        <dbReference type="EMBL" id="GAH30083.1"/>
    </source>
</evidence>
<reference evidence="10" key="1">
    <citation type="journal article" date="2014" name="Front. Microbiol.">
        <title>High frequency of phylogenetically diverse reductive dehalogenase-homologous genes in deep subseafloor sedimentary metagenomes.</title>
        <authorList>
            <person name="Kawai M."/>
            <person name="Futagami T."/>
            <person name="Toyoda A."/>
            <person name="Takaki Y."/>
            <person name="Nishi S."/>
            <person name="Hori S."/>
            <person name="Arai W."/>
            <person name="Tsubouchi T."/>
            <person name="Morono Y."/>
            <person name="Uchiyama I."/>
            <person name="Ito T."/>
            <person name="Fujiyama A."/>
            <person name="Inagaki F."/>
            <person name="Takami H."/>
        </authorList>
    </citation>
    <scope>NUCLEOTIDE SEQUENCE</scope>
    <source>
        <strain evidence="10">Expedition CK06-06</strain>
    </source>
</reference>
<evidence type="ECO:0000256" key="1">
    <source>
        <dbReference type="ARBA" id="ARBA00004429"/>
    </source>
</evidence>
<name>X1GAP1_9ZZZZ</name>
<evidence type="ECO:0000256" key="6">
    <source>
        <dbReference type="ARBA" id="ARBA00022989"/>
    </source>
</evidence>
<evidence type="ECO:0000256" key="4">
    <source>
        <dbReference type="ARBA" id="ARBA00022519"/>
    </source>
</evidence>
<evidence type="ECO:0000256" key="7">
    <source>
        <dbReference type="ARBA" id="ARBA00023136"/>
    </source>
</evidence>
<accession>X1GAP1</accession>
<feature type="transmembrane region" description="Helical" evidence="8">
    <location>
        <begin position="104"/>
        <end position="122"/>
    </location>
</feature>
<evidence type="ECO:0000256" key="2">
    <source>
        <dbReference type="ARBA" id="ARBA00022448"/>
    </source>
</evidence>
<comment type="caution">
    <text evidence="10">The sequence shown here is derived from an EMBL/GenBank/DDBJ whole genome shotgun (WGS) entry which is preliminary data.</text>
</comment>
<dbReference type="GO" id="GO:0055085">
    <property type="term" value="P:transmembrane transport"/>
    <property type="evidence" value="ECO:0007669"/>
    <property type="project" value="InterPro"/>
</dbReference>
<evidence type="ECO:0000259" key="9">
    <source>
        <dbReference type="PROSITE" id="PS50928"/>
    </source>
</evidence>
<dbReference type="Gene3D" id="1.10.3720.10">
    <property type="entry name" value="MetI-like"/>
    <property type="match status" value="1"/>
</dbReference>
<evidence type="ECO:0000256" key="3">
    <source>
        <dbReference type="ARBA" id="ARBA00022475"/>
    </source>
</evidence>
<dbReference type="AlphaFoldDB" id="X1GAP1"/>
<evidence type="ECO:0000256" key="8">
    <source>
        <dbReference type="SAM" id="Phobius"/>
    </source>
</evidence>
<proteinExistence type="predicted"/>
<dbReference type="EMBL" id="BARU01001198">
    <property type="protein sequence ID" value="GAH30083.1"/>
    <property type="molecule type" value="Genomic_DNA"/>
</dbReference>
<dbReference type="PROSITE" id="PS50928">
    <property type="entry name" value="ABC_TM1"/>
    <property type="match status" value="1"/>
</dbReference>
<dbReference type="PANTHER" id="PTHR43357:SF4">
    <property type="entry name" value="INNER MEMBRANE ABC TRANSPORTER PERMEASE PROTEIN YDCV"/>
    <property type="match status" value="1"/>
</dbReference>
<keyword evidence="3" id="KW-1003">Cell membrane</keyword>
<dbReference type="Pfam" id="PF00528">
    <property type="entry name" value="BPD_transp_1"/>
    <property type="match status" value="1"/>
</dbReference>
<organism evidence="10">
    <name type="scientific">marine sediment metagenome</name>
    <dbReference type="NCBI Taxonomy" id="412755"/>
    <lineage>
        <taxon>unclassified sequences</taxon>
        <taxon>metagenomes</taxon>
        <taxon>ecological metagenomes</taxon>
    </lineage>
</organism>
<feature type="transmembrane region" description="Helical" evidence="8">
    <location>
        <begin position="244"/>
        <end position="267"/>
    </location>
</feature>
<gene>
    <name evidence="10" type="ORF">S03H2_03280</name>
</gene>
<dbReference type="PANTHER" id="PTHR43357">
    <property type="entry name" value="INNER MEMBRANE ABC TRANSPORTER PERMEASE PROTEIN YDCV"/>
    <property type="match status" value="1"/>
</dbReference>
<keyword evidence="5 8" id="KW-0812">Transmembrane</keyword>
<feature type="transmembrane region" description="Helical" evidence="8">
    <location>
        <begin position="12"/>
        <end position="35"/>
    </location>
</feature>
<feature type="transmembrane region" description="Helical" evidence="8">
    <location>
        <begin position="142"/>
        <end position="167"/>
    </location>
</feature>